<reference evidence="2" key="1">
    <citation type="submission" date="2017-03" db="EMBL/GenBank/DDBJ databases">
        <authorList>
            <person name="Lund M.B."/>
        </authorList>
    </citation>
    <scope>NUCLEOTIDE SEQUENCE [LARGE SCALE GENOMIC DNA]</scope>
</reference>
<dbReference type="AlphaFoldDB" id="A0A2A6FTP6"/>
<proteinExistence type="predicted"/>
<dbReference type="Proteomes" id="UP000219994">
    <property type="component" value="Unassembled WGS sequence"/>
</dbReference>
<name>A0A2A6FTP6_9MICO</name>
<gene>
    <name evidence="1" type="ORF">B5766_03990</name>
</gene>
<comment type="caution">
    <text evidence="1">The sequence shown here is derived from an EMBL/GenBank/DDBJ whole genome shotgun (WGS) entry which is preliminary data.</text>
</comment>
<accession>A0A2A6FTP6</accession>
<dbReference type="EMBL" id="NAEP01000028">
    <property type="protein sequence ID" value="PDQ35813.1"/>
    <property type="molecule type" value="Genomic_DNA"/>
</dbReference>
<evidence type="ECO:0000313" key="2">
    <source>
        <dbReference type="Proteomes" id="UP000219994"/>
    </source>
</evidence>
<sequence>MEGSLENHVSREVDLWLAWLLRWRPKTHRGRPRVCRRCVGSPLLAAAGLDQDAPHDVQHSLTMRLKAIVDTAVDDYTARNLPNLDREIRLAEERKARRAYRADEGLDPEFRGMELDPEPVADHPFLFTLAGFDEATASAEPQPEARPFTPLEKEALRDEIRLADEFAKQVGRRACVELTRHRSRIRTAVDTLVEPHIADMLAELERELSTPGWFDV</sequence>
<protein>
    <submittedName>
        <fullName evidence="1">Spermidine/putrescine ABC transporter substrate-binding protein</fullName>
    </submittedName>
</protein>
<organism evidence="1 2">
    <name type="scientific">Candidatus Lumbricidiphila eiseniae</name>
    <dbReference type="NCBI Taxonomy" id="1969409"/>
    <lineage>
        <taxon>Bacteria</taxon>
        <taxon>Bacillati</taxon>
        <taxon>Actinomycetota</taxon>
        <taxon>Actinomycetes</taxon>
        <taxon>Micrococcales</taxon>
        <taxon>Microbacteriaceae</taxon>
        <taxon>Candidatus Lumbricidiphila</taxon>
    </lineage>
</organism>
<evidence type="ECO:0000313" key="1">
    <source>
        <dbReference type="EMBL" id="PDQ35813.1"/>
    </source>
</evidence>